<keyword evidence="1" id="KW-0812">Transmembrane</keyword>
<feature type="transmembrane region" description="Helical" evidence="1">
    <location>
        <begin position="27"/>
        <end position="47"/>
    </location>
</feature>
<reference evidence="2 3" key="1">
    <citation type="journal article" date="2023" name="G3 (Bethesda)">
        <title>A chromosome-length genome assembly and annotation of blackberry (Rubus argutus, cv. 'Hillquist').</title>
        <authorList>
            <person name="Bruna T."/>
            <person name="Aryal R."/>
            <person name="Dudchenko O."/>
            <person name="Sargent D.J."/>
            <person name="Mead D."/>
            <person name="Buti M."/>
            <person name="Cavallini A."/>
            <person name="Hytonen T."/>
            <person name="Andres J."/>
            <person name="Pham M."/>
            <person name="Weisz D."/>
            <person name="Mascagni F."/>
            <person name="Usai G."/>
            <person name="Natali L."/>
            <person name="Bassil N."/>
            <person name="Fernandez G.E."/>
            <person name="Lomsadze A."/>
            <person name="Armour M."/>
            <person name="Olukolu B."/>
            <person name="Poorten T."/>
            <person name="Britton C."/>
            <person name="Davik J."/>
            <person name="Ashrafi H."/>
            <person name="Aiden E.L."/>
            <person name="Borodovsky M."/>
            <person name="Worthington M."/>
        </authorList>
    </citation>
    <scope>NUCLEOTIDE SEQUENCE [LARGE SCALE GENOMIC DNA]</scope>
    <source>
        <strain evidence="2">PI 553951</strain>
    </source>
</reference>
<keyword evidence="3" id="KW-1185">Reference proteome</keyword>
<keyword evidence="1" id="KW-1133">Transmembrane helix</keyword>
<proteinExistence type="predicted"/>
<sequence length="100" mass="10474">MANLRLSGSTSRAAAGGGAMRSSSLRLLALAITASVVVFFFFSLSFLSTSRTDSSDLDNLGFNSGSFGLGSTRRSVLALKSDPLKPGWTRSGSKPRITEP</sequence>
<accession>A0AAW1Y6K8</accession>
<evidence type="ECO:0000313" key="2">
    <source>
        <dbReference type="EMBL" id="KAK9944753.1"/>
    </source>
</evidence>
<gene>
    <name evidence="2" type="ORF">M0R45_010305</name>
</gene>
<dbReference type="AlphaFoldDB" id="A0AAW1Y6K8"/>
<evidence type="ECO:0000313" key="3">
    <source>
        <dbReference type="Proteomes" id="UP001457282"/>
    </source>
</evidence>
<comment type="caution">
    <text evidence="2">The sequence shown here is derived from an EMBL/GenBank/DDBJ whole genome shotgun (WGS) entry which is preliminary data.</text>
</comment>
<organism evidence="2 3">
    <name type="scientific">Rubus argutus</name>
    <name type="common">Southern blackberry</name>
    <dbReference type="NCBI Taxonomy" id="59490"/>
    <lineage>
        <taxon>Eukaryota</taxon>
        <taxon>Viridiplantae</taxon>
        <taxon>Streptophyta</taxon>
        <taxon>Embryophyta</taxon>
        <taxon>Tracheophyta</taxon>
        <taxon>Spermatophyta</taxon>
        <taxon>Magnoliopsida</taxon>
        <taxon>eudicotyledons</taxon>
        <taxon>Gunneridae</taxon>
        <taxon>Pentapetalae</taxon>
        <taxon>rosids</taxon>
        <taxon>fabids</taxon>
        <taxon>Rosales</taxon>
        <taxon>Rosaceae</taxon>
        <taxon>Rosoideae</taxon>
        <taxon>Rosoideae incertae sedis</taxon>
        <taxon>Rubus</taxon>
    </lineage>
</organism>
<dbReference type="EMBL" id="JBEDUW010000002">
    <property type="protein sequence ID" value="KAK9944753.1"/>
    <property type="molecule type" value="Genomic_DNA"/>
</dbReference>
<evidence type="ECO:0000256" key="1">
    <source>
        <dbReference type="SAM" id="Phobius"/>
    </source>
</evidence>
<protein>
    <submittedName>
        <fullName evidence="2">Uncharacterized protein</fullName>
    </submittedName>
</protein>
<name>A0AAW1Y6K8_RUBAR</name>
<keyword evidence="1" id="KW-0472">Membrane</keyword>
<dbReference type="Proteomes" id="UP001457282">
    <property type="component" value="Unassembled WGS sequence"/>
</dbReference>